<name>A0AAQ3MUS0_VIGMU</name>
<dbReference type="Proteomes" id="UP001374535">
    <property type="component" value="Chromosome 9"/>
</dbReference>
<feature type="compositionally biased region" description="Basic and acidic residues" evidence="1">
    <location>
        <begin position="18"/>
        <end position="36"/>
    </location>
</feature>
<feature type="compositionally biased region" description="Basic and acidic residues" evidence="1">
    <location>
        <begin position="54"/>
        <end position="76"/>
    </location>
</feature>
<evidence type="ECO:0000313" key="2">
    <source>
        <dbReference type="EMBL" id="WVY97350.1"/>
    </source>
</evidence>
<protein>
    <submittedName>
        <fullName evidence="2">Uncharacterized protein</fullName>
    </submittedName>
</protein>
<evidence type="ECO:0000256" key="1">
    <source>
        <dbReference type="SAM" id="MobiDB-lite"/>
    </source>
</evidence>
<organism evidence="2 3">
    <name type="scientific">Vigna mungo</name>
    <name type="common">Black gram</name>
    <name type="synonym">Phaseolus mungo</name>
    <dbReference type="NCBI Taxonomy" id="3915"/>
    <lineage>
        <taxon>Eukaryota</taxon>
        <taxon>Viridiplantae</taxon>
        <taxon>Streptophyta</taxon>
        <taxon>Embryophyta</taxon>
        <taxon>Tracheophyta</taxon>
        <taxon>Spermatophyta</taxon>
        <taxon>Magnoliopsida</taxon>
        <taxon>eudicotyledons</taxon>
        <taxon>Gunneridae</taxon>
        <taxon>Pentapetalae</taxon>
        <taxon>rosids</taxon>
        <taxon>fabids</taxon>
        <taxon>Fabales</taxon>
        <taxon>Fabaceae</taxon>
        <taxon>Papilionoideae</taxon>
        <taxon>50 kb inversion clade</taxon>
        <taxon>NPAAA clade</taxon>
        <taxon>indigoferoid/millettioid clade</taxon>
        <taxon>Phaseoleae</taxon>
        <taxon>Vigna</taxon>
    </lineage>
</organism>
<dbReference type="EMBL" id="CP144692">
    <property type="protein sequence ID" value="WVY97350.1"/>
    <property type="molecule type" value="Genomic_DNA"/>
</dbReference>
<dbReference type="AlphaFoldDB" id="A0AAQ3MUS0"/>
<feature type="region of interest" description="Disordered" evidence="1">
    <location>
        <begin position="17"/>
        <end position="137"/>
    </location>
</feature>
<gene>
    <name evidence="2" type="ORF">V8G54_029501</name>
</gene>
<sequence>MIDWDDDDVNDEVYVARQVEEGKGDGDGDGEVGREMEDGEGEVQPEVGTQMEEVQGHGDGEQVGREMEEGEGEGHAEVGTQMEGQRQNHGELDVEVDSEVGKQIENGDDDSRKKKKHEEKKSLGTAKRQNPTLGGKMRGDASAVLRLEAHRRVVAQLWGQLSFSPF</sequence>
<proteinExistence type="predicted"/>
<accession>A0AAQ3MUS0</accession>
<reference evidence="2 3" key="1">
    <citation type="journal article" date="2023" name="Life. Sci Alliance">
        <title>Evolutionary insights into 3D genome organization and epigenetic landscape of Vigna mungo.</title>
        <authorList>
            <person name="Junaid A."/>
            <person name="Singh B."/>
            <person name="Bhatia S."/>
        </authorList>
    </citation>
    <scope>NUCLEOTIDE SEQUENCE [LARGE SCALE GENOMIC DNA]</scope>
    <source>
        <strain evidence="2">Urdbean</strain>
    </source>
</reference>
<keyword evidence="3" id="KW-1185">Reference proteome</keyword>
<evidence type="ECO:0000313" key="3">
    <source>
        <dbReference type="Proteomes" id="UP001374535"/>
    </source>
</evidence>